<feature type="region of interest" description="Disordered" evidence="1">
    <location>
        <begin position="1"/>
        <end position="80"/>
    </location>
</feature>
<comment type="caution">
    <text evidence="2">The sequence shown here is derived from an EMBL/GenBank/DDBJ whole genome shotgun (WGS) entry which is preliminary data.</text>
</comment>
<protein>
    <submittedName>
        <fullName evidence="2">Uncharacterized protein</fullName>
    </submittedName>
</protein>
<accession>A0A4Z2EVI4</accession>
<proteinExistence type="predicted"/>
<evidence type="ECO:0000256" key="1">
    <source>
        <dbReference type="SAM" id="MobiDB-lite"/>
    </source>
</evidence>
<evidence type="ECO:0000313" key="2">
    <source>
        <dbReference type="EMBL" id="TNN32551.1"/>
    </source>
</evidence>
<feature type="compositionally biased region" description="Low complexity" evidence="1">
    <location>
        <begin position="38"/>
        <end position="50"/>
    </location>
</feature>
<gene>
    <name evidence="2" type="ORF">EYF80_057290</name>
</gene>
<organism evidence="2 3">
    <name type="scientific">Liparis tanakae</name>
    <name type="common">Tanaka's snailfish</name>
    <dbReference type="NCBI Taxonomy" id="230148"/>
    <lineage>
        <taxon>Eukaryota</taxon>
        <taxon>Metazoa</taxon>
        <taxon>Chordata</taxon>
        <taxon>Craniata</taxon>
        <taxon>Vertebrata</taxon>
        <taxon>Euteleostomi</taxon>
        <taxon>Actinopterygii</taxon>
        <taxon>Neopterygii</taxon>
        <taxon>Teleostei</taxon>
        <taxon>Neoteleostei</taxon>
        <taxon>Acanthomorphata</taxon>
        <taxon>Eupercaria</taxon>
        <taxon>Perciformes</taxon>
        <taxon>Cottioidei</taxon>
        <taxon>Cottales</taxon>
        <taxon>Liparidae</taxon>
        <taxon>Liparis</taxon>
    </lineage>
</organism>
<dbReference type="EMBL" id="SRLO01002627">
    <property type="protein sequence ID" value="TNN32551.1"/>
    <property type="molecule type" value="Genomic_DNA"/>
</dbReference>
<reference evidence="2 3" key="1">
    <citation type="submission" date="2019-03" db="EMBL/GenBank/DDBJ databases">
        <title>First draft genome of Liparis tanakae, snailfish: a comprehensive survey of snailfish specific genes.</title>
        <authorList>
            <person name="Kim W."/>
            <person name="Song I."/>
            <person name="Jeong J.-H."/>
            <person name="Kim D."/>
            <person name="Kim S."/>
            <person name="Ryu S."/>
            <person name="Song J.Y."/>
            <person name="Lee S.K."/>
        </authorList>
    </citation>
    <scope>NUCLEOTIDE SEQUENCE [LARGE SCALE GENOMIC DNA]</scope>
    <source>
        <tissue evidence="2">Muscle</tissue>
    </source>
</reference>
<dbReference type="Proteomes" id="UP000314294">
    <property type="component" value="Unassembled WGS sequence"/>
</dbReference>
<name>A0A4Z2EVI4_9TELE</name>
<dbReference type="AlphaFoldDB" id="A0A4Z2EVI4"/>
<sequence>MRCHCTLKKDDAQPDPTLYKYPSDDDLDRKSLSGPLGTQKTLKTVKKTLQPPDEAEWKRPADAAVPRPPSLKMVPIPAPR</sequence>
<evidence type="ECO:0000313" key="3">
    <source>
        <dbReference type="Proteomes" id="UP000314294"/>
    </source>
</evidence>
<keyword evidence="3" id="KW-1185">Reference proteome</keyword>